<accession>A0ABP7DSG4</accession>
<evidence type="ECO:0000313" key="1">
    <source>
        <dbReference type="EMBL" id="GAA3709341.1"/>
    </source>
</evidence>
<comment type="caution">
    <text evidence="1">The sequence shown here is derived from an EMBL/GenBank/DDBJ whole genome shotgun (WGS) entry which is preliminary data.</text>
</comment>
<dbReference type="EMBL" id="BAAAYX010000013">
    <property type="protein sequence ID" value="GAA3709341.1"/>
    <property type="molecule type" value="Genomic_DNA"/>
</dbReference>
<proteinExistence type="predicted"/>
<dbReference type="RefSeq" id="WP_344813149.1">
    <property type="nucleotide sequence ID" value="NZ_BAAAYX010000013.1"/>
</dbReference>
<evidence type="ECO:0000313" key="2">
    <source>
        <dbReference type="Proteomes" id="UP001500051"/>
    </source>
</evidence>
<keyword evidence="2" id="KW-1185">Reference proteome</keyword>
<protein>
    <recommendedName>
        <fullName evidence="3">Pilus assembly protein CpaE</fullName>
    </recommendedName>
</protein>
<reference evidence="2" key="1">
    <citation type="journal article" date="2019" name="Int. J. Syst. Evol. Microbiol.">
        <title>The Global Catalogue of Microorganisms (GCM) 10K type strain sequencing project: providing services to taxonomists for standard genome sequencing and annotation.</title>
        <authorList>
            <consortium name="The Broad Institute Genomics Platform"/>
            <consortium name="The Broad Institute Genome Sequencing Center for Infectious Disease"/>
            <person name="Wu L."/>
            <person name="Ma J."/>
        </authorList>
    </citation>
    <scope>NUCLEOTIDE SEQUENCE [LARGE SCALE GENOMIC DNA]</scope>
    <source>
        <strain evidence="2">JCM 16548</strain>
    </source>
</reference>
<name>A0ABP7DSG4_9ACTN</name>
<gene>
    <name evidence="1" type="ORF">GCM10022204_29490</name>
</gene>
<organism evidence="1 2">
    <name type="scientific">Microlunatus aurantiacus</name>
    <dbReference type="NCBI Taxonomy" id="446786"/>
    <lineage>
        <taxon>Bacteria</taxon>
        <taxon>Bacillati</taxon>
        <taxon>Actinomycetota</taxon>
        <taxon>Actinomycetes</taxon>
        <taxon>Propionibacteriales</taxon>
        <taxon>Propionibacteriaceae</taxon>
        <taxon>Microlunatus</taxon>
    </lineage>
</organism>
<dbReference type="Proteomes" id="UP001500051">
    <property type="component" value="Unassembled WGS sequence"/>
</dbReference>
<evidence type="ECO:0008006" key="3">
    <source>
        <dbReference type="Google" id="ProtNLM"/>
    </source>
</evidence>
<sequence>MISRELARELGPHLSWQPHNGDLFFIPRPEIADSVFCVSDMVVELITRNGETRFHFNGTVEWALDSVEVEDVVWLPREEQLREQLGEHFLSMDAGPDGFVVSVSGPGRAHHTEPEPSAADAYGRALLYVVSQATSMAR</sequence>